<dbReference type="SUPFAM" id="SSF46785">
    <property type="entry name" value="Winged helix' DNA-binding domain"/>
    <property type="match status" value="1"/>
</dbReference>
<comment type="subcellular location">
    <subcellularLocation>
        <location evidence="1">Cytoplasm</location>
    </subcellularLocation>
</comment>
<proteinExistence type="inferred from homology"/>
<dbReference type="InterPro" id="IPR007167">
    <property type="entry name" value="Fe-transptr_FeoA-like"/>
</dbReference>
<evidence type="ECO:0000256" key="10">
    <source>
        <dbReference type="ARBA" id="ARBA00023163"/>
    </source>
</evidence>
<name>A7NFL1_ROSCS</name>
<evidence type="ECO:0000259" key="14">
    <source>
        <dbReference type="PROSITE" id="PS50944"/>
    </source>
</evidence>
<dbReference type="Pfam" id="PF04023">
    <property type="entry name" value="FeoA"/>
    <property type="match status" value="1"/>
</dbReference>
<sequence length="237" mass="26886">MMADTTRHARARRKPGDAGPTEKMREYLEVIYYLAARGEPVISARLAEWMHVTPPTVADMVSRMEDRGYIVRDGRGEILLTDEGFRLAEAMVRRHRILERFLVDVMGMQWHEIHEEAVRLEHALSPRLEERIEELVGEATTCPHGNPIPGRCDVYAGTVRLDQATPGGVFTLRRIAEEAEEDTVLIRYLQNSHLVPGEQFAVIDVSPVYGVTLQRDDRQITLSPQIAAYLWGDVTPT</sequence>
<dbReference type="EMBL" id="CP000804">
    <property type="protein sequence ID" value="ABU56237.1"/>
    <property type="molecule type" value="Genomic_DNA"/>
</dbReference>
<dbReference type="SMART" id="SM00529">
    <property type="entry name" value="HTH_DTXR"/>
    <property type="match status" value="1"/>
</dbReference>
<comment type="subunit">
    <text evidence="3">Homodimer.</text>
</comment>
<dbReference type="Gene3D" id="2.30.30.90">
    <property type="match status" value="1"/>
</dbReference>
<dbReference type="Proteomes" id="UP000000263">
    <property type="component" value="Chromosome"/>
</dbReference>
<dbReference type="GO" id="GO:0005737">
    <property type="term" value="C:cytoplasm"/>
    <property type="evidence" value="ECO:0007669"/>
    <property type="project" value="UniProtKB-SubCell"/>
</dbReference>
<evidence type="ECO:0000313" key="15">
    <source>
        <dbReference type="EMBL" id="ABU56237.1"/>
    </source>
</evidence>
<dbReference type="STRING" id="383372.Rcas_0101"/>
<dbReference type="InterPro" id="IPR022687">
    <property type="entry name" value="HTH_DTXR"/>
</dbReference>
<dbReference type="Pfam" id="PF01325">
    <property type="entry name" value="Fe_dep_repress"/>
    <property type="match status" value="1"/>
</dbReference>
<dbReference type="InterPro" id="IPR050536">
    <property type="entry name" value="DtxR_MntR_Metal-Reg"/>
</dbReference>
<evidence type="ECO:0000256" key="12">
    <source>
        <dbReference type="ARBA" id="ARBA00032593"/>
    </source>
</evidence>
<feature type="domain" description="HTH dtxR-type" evidence="14">
    <location>
        <begin position="21"/>
        <end position="81"/>
    </location>
</feature>
<evidence type="ECO:0000313" key="16">
    <source>
        <dbReference type="Proteomes" id="UP000000263"/>
    </source>
</evidence>
<organism evidence="15 16">
    <name type="scientific">Roseiflexus castenholzii (strain DSM 13941 / HLO8)</name>
    <dbReference type="NCBI Taxonomy" id="383372"/>
    <lineage>
        <taxon>Bacteria</taxon>
        <taxon>Bacillati</taxon>
        <taxon>Chloroflexota</taxon>
        <taxon>Chloroflexia</taxon>
        <taxon>Chloroflexales</taxon>
        <taxon>Roseiflexineae</taxon>
        <taxon>Roseiflexaceae</taxon>
        <taxon>Roseiflexus</taxon>
    </lineage>
</organism>
<evidence type="ECO:0000256" key="11">
    <source>
        <dbReference type="ARBA" id="ARBA00023211"/>
    </source>
</evidence>
<evidence type="ECO:0000256" key="1">
    <source>
        <dbReference type="ARBA" id="ARBA00004496"/>
    </source>
</evidence>
<protein>
    <recommendedName>
        <fullName evidence="12">Manganese transport regulator</fullName>
    </recommendedName>
</protein>
<dbReference type="Pfam" id="PF02742">
    <property type="entry name" value="Fe_dep_repr_C"/>
    <property type="match status" value="1"/>
</dbReference>
<keyword evidence="11" id="KW-0464">Manganese</keyword>
<evidence type="ECO:0000256" key="7">
    <source>
        <dbReference type="ARBA" id="ARBA00023015"/>
    </source>
</evidence>
<dbReference type="SUPFAM" id="SSF47979">
    <property type="entry name" value="Iron-dependent repressor protein, dimerization domain"/>
    <property type="match status" value="1"/>
</dbReference>
<dbReference type="PANTHER" id="PTHR33238">
    <property type="entry name" value="IRON (METAL) DEPENDENT REPRESSOR, DTXR FAMILY"/>
    <property type="match status" value="1"/>
</dbReference>
<dbReference type="Gene3D" id="1.10.10.10">
    <property type="entry name" value="Winged helix-like DNA-binding domain superfamily/Winged helix DNA-binding domain"/>
    <property type="match status" value="1"/>
</dbReference>
<reference evidence="15 16" key="1">
    <citation type="submission" date="2007-08" db="EMBL/GenBank/DDBJ databases">
        <title>Complete sequence of Roseiflexus castenholzii DSM 13941.</title>
        <authorList>
            <consortium name="US DOE Joint Genome Institute"/>
            <person name="Copeland A."/>
            <person name="Lucas S."/>
            <person name="Lapidus A."/>
            <person name="Barry K."/>
            <person name="Glavina del Rio T."/>
            <person name="Dalin E."/>
            <person name="Tice H."/>
            <person name="Pitluck S."/>
            <person name="Thompson L.S."/>
            <person name="Brettin T."/>
            <person name="Bruce D."/>
            <person name="Detter J.C."/>
            <person name="Han C."/>
            <person name="Tapia R."/>
            <person name="Schmutz J."/>
            <person name="Larimer F."/>
            <person name="Land M."/>
            <person name="Hauser L."/>
            <person name="Kyrpides N."/>
            <person name="Mikhailova N."/>
            <person name="Bryant D.A."/>
            <person name="Hanada S."/>
            <person name="Tsukatani Y."/>
            <person name="Richardson P."/>
        </authorList>
    </citation>
    <scope>NUCLEOTIDE SEQUENCE [LARGE SCALE GENOMIC DNA]</scope>
    <source>
        <strain evidence="16">DSM 13941 / HLO8</strain>
    </source>
</reference>
<feature type="region of interest" description="Disordered" evidence="13">
    <location>
        <begin position="1"/>
        <end position="20"/>
    </location>
</feature>
<dbReference type="GO" id="GO:0046983">
    <property type="term" value="F:protein dimerization activity"/>
    <property type="evidence" value="ECO:0007669"/>
    <property type="project" value="InterPro"/>
</dbReference>
<dbReference type="GO" id="GO:0003677">
    <property type="term" value="F:DNA binding"/>
    <property type="evidence" value="ECO:0007669"/>
    <property type="project" value="UniProtKB-KW"/>
</dbReference>
<dbReference type="AlphaFoldDB" id="A7NFL1"/>
<evidence type="ECO:0000256" key="3">
    <source>
        <dbReference type="ARBA" id="ARBA00011738"/>
    </source>
</evidence>
<evidence type="ECO:0000256" key="2">
    <source>
        <dbReference type="ARBA" id="ARBA00007871"/>
    </source>
</evidence>
<evidence type="ECO:0000256" key="6">
    <source>
        <dbReference type="ARBA" id="ARBA00023004"/>
    </source>
</evidence>
<evidence type="ECO:0000256" key="4">
    <source>
        <dbReference type="ARBA" id="ARBA00022490"/>
    </source>
</evidence>
<keyword evidence="5" id="KW-0678">Repressor</keyword>
<dbReference type="SUPFAM" id="SSF50037">
    <property type="entry name" value="C-terminal domain of transcriptional repressors"/>
    <property type="match status" value="1"/>
</dbReference>
<evidence type="ECO:0000256" key="8">
    <source>
        <dbReference type="ARBA" id="ARBA00023125"/>
    </source>
</evidence>
<keyword evidence="9" id="KW-0010">Activator</keyword>
<keyword evidence="7" id="KW-0805">Transcription regulation</keyword>
<dbReference type="PROSITE" id="PS50944">
    <property type="entry name" value="HTH_DTXR"/>
    <property type="match status" value="1"/>
</dbReference>
<dbReference type="InterPro" id="IPR036421">
    <property type="entry name" value="Fe_dep_repressor_sf"/>
</dbReference>
<dbReference type="InterPro" id="IPR008988">
    <property type="entry name" value="Transcriptional_repressor_C"/>
</dbReference>
<dbReference type="PANTHER" id="PTHR33238:SF11">
    <property type="entry name" value="TRANSCRIPTIONAL REGULATOR MNTR"/>
    <property type="match status" value="1"/>
</dbReference>
<gene>
    <name evidence="15" type="ordered locus">Rcas_0101</name>
</gene>
<keyword evidence="4" id="KW-0963">Cytoplasm</keyword>
<dbReference type="GO" id="GO:0003700">
    <property type="term" value="F:DNA-binding transcription factor activity"/>
    <property type="evidence" value="ECO:0007669"/>
    <property type="project" value="InterPro"/>
</dbReference>
<evidence type="ECO:0000256" key="13">
    <source>
        <dbReference type="SAM" id="MobiDB-lite"/>
    </source>
</evidence>
<dbReference type="eggNOG" id="COG1321">
    <property type="taxonomic scope" value="Bacteria"/>
</dbReference>
<dbReference type="KEGG" id="rca:Rcas_0101"/>
<dbReference type="InterPro" id="IPR036390">
    <property type="entry name" value="WH_DNA-bd_sf"/>
</dbReference>
<accession>A7NFL1</accession>
<dbReference type="SMART" id="SM00899">
    <property type="entry name" value="FeoA"/>
    <property type="match status" value="1"/>
</dbReference>
<comment type="similarity">
    <text evidence="2">Belongs to the DtxR/MntR family.</text>
</comment>
<dbReference type="GO" id="GO:0046914">
    <property type="term" value="F:transition metal ion binding"/>
    <property type="evidence" value="ECO:0007669"/>
    <property type="project" value="InterPro"/>
</dbReference>
<keyword evidence="16" id="KW-1185">Reference proteome</keyword>
<keyword evidence="10" id="KW-0804">Transcription</keyword>
<keyword evidence="6" id="KW-0408">Iron</keyword>
<dbReference type="Gene3D" id="1.10.60.10">
    <property type="entry name" value="Iron dependent repressor, metal binding and dimerisation domain"/>
    <property type="match status" value="1"/>
</dbReference>
<dbReference type="HOGENOM" id="CLU_069532_0_0_0"/>
<dbReference type="InterPro" id="IPR001367">
    <property type="entry name" value="Fe_dep_repressor"/>
</dbReference>
<keyword evidence="8" id="KW-0238">DNA-binding</keyword>
<dbReference type="InterPro" id="IPR022689">
    <property type="entry name" value="Iron_dep_repressor"/>
</dbReference>
<dbReference type="InterPro" id="IPR036388">
    <property type="entry name" value="WH-like_DNA-bd_sf"/>
</dbReference>
<evidence type="ECO:0000256" key="5">
    <source>
        <dbReference type="ARBA" id="ARBA00022491"/>
    </source>
</evidence>
<dbReference type="InterPro" id="IPR038157">
    <property type="entry name" value="FeoA_core_dom"/>
</dbReference>
<evidence type="ECO:0000256" key="9">
    <source>
        <dbReference type="ARBA" id="ARBA00023159"/>
    </source>
</evidence>
<dbReference type="RefSeq" id="WP_011997642.1">
    <property type="nucleotide sequence ID" value="NC_009767.1"/>
</dbReference>